<organism evidence="1 2">
    <name type="scientific">Candidula unifasciata</name>
    <dbReference type="NCBI Taxonomy" id="100452"/>
    <lineage>
        <taxon>Eukaryota</taxon>
        <taxon>Metazoa</taxon>
        <taxon>Spiralia</taxon>
        <taxon>Lophotrochozoa</taxon>
        <taxon>Mollusca</taxon>
        <taxon>Gastropoda</taxon>
        <taxon>Heterobranchia</taxon>
        <taxon>Euthyneura</taxon>
        <taxon>Panpulmonata</taxon>
        <taxon>Eupulmonata</taxon>
        <taxon>Stylommatophora</taxon>
        <taxon>Helicina</taxon>
        <taxon>Helicoidea</taxon>
        <taxon>Geomitridae</taxon>
        <taxon>Candidula</taxon>
    </lineage>
</organism>
<keyword evidence="2" id="KW-1185">Reference proteome</keyword>
<accession>A0A8S3ZV61</accession>
<dbReference type="AlphaFoldDB" id="A0A8S3ZV61"/>
<proteinExistence type="predicted"/>
<evidence type="ECO:0000313" key="2">
    <source>
        <dbReference type="Proteomes" id="UP000678393"/>
    </source>
</evidence>
<feature type="non-terminal residue" evidence="1">
    <location>
        <position position="80"/>
    </location>
</feature>
<protein>
    <submittedName>
        <fullName evidence="1">Uncharacterized protein</fullName>
    </submittedName>
</protein>
<dbReference type="Proteomes" id="UP000678393">
    <property type="component" value="Unassembled WGS sequence"/>
</dbReference>
<name>A0A8S3ZV61_9EUPU</name>
<evidence type="ECO:0000313" key="1">
    <source>
        <dbReference type="EMBL" id="CAG5133349.1"/>
    </source>
</evidence>
<feature type="non-terminal residue" evidence="1">
    <location>
        <position position="1"/>
    </location>
</feature>
<dbReference type="EMBL" id="CAJHNH020006113">
    <property type="protein sequence ID" value="CAG5133349.1"/>
    <property type="molecule type" value="Genomic_DNA"/>
</dbReference>
<gene>
    <name evidence="1" type="ORF">CUNI_LOCUS18907</name>
</gene>
<reference evidence="1" key="1">
    <citation type="submission" date="2021-04" db="EMBL/GenBank/DDBJ databases">
        <authorList>
            <consortium name="Molecular Ecology Group"/>
        </authorList>
    </citation>
    <scope>NUCLEOTIDE SEQUENCE</scope>
</reference>
<sequence>VLLTSYNERYDPSPIVILSSLHDLSGISESPTAGAPESHTAVSTPLIILCLSVRPLSHPFSLRSRRHTLFLCLDTYAYFI</sequence>
<comment type="caution">
    <text evidence="1">The sequence shown here is derived from an EMBL/GenBank/DDBJ whole genome shotgun (WGS) entry which is preliminary data.</text>
</comment>